<gene>
    <name evidence="3" type="ORF">IDH45_13670</name>
</gene>
<comment type="caution">
    <text evidence="3">The sequence shown here is derived from an EMBL/GenBank/DDBJ whole genome shotgun (WGS) entry which is preliminary data.</text>
</comment>
<evidence type="ECO:0000313" key="4">
    <source>
        <dbReference type="Proteomes" id="UP000639396"/>
    </source>
</evidence>
<evidence type="ECO:0000259" key="2">
    <source>
        <dbReference type="Pfam" id="PF13559"/>
    </source>
</evidence>
<dbReference type="EMBL" id="JACXJA010000016">
    <property type="protein sequence ID" value="MBD2863036.1"/>
    <property type="molecule type" value="Genomic_DNA"/>
</dbReference>
<feature type="transmembrane region" description="Helical" evidence="1">
    <location>
        <begin position="74"/>
        <end position="94"/>
    </location>
</feature>
<keyword evidence="1" id="KW-1133">Transmembrane helix</keyword>
<keyword evidence="4" id="KW-1185">Reference proteome</keyword>
<keyword evidence="1" id="KW-0472">Membrane</keyword>
<sequence>MEGSELSSERAITPAELAADREKLNEILSGSEYEAYRTVAAEGENALKRLLLKLWETIREWLPDTAVPRTFADVIAYAVILGGLALLIWLLIWIGRSLAGNRTVLRKIGLTEKELKGASSSRYMEQALQAERSFDYKECLRYLFLALLIYANERGWLRAERWKANGEYALELKASKPELLPLFRSTASLFERVWYGSMEADRDSVVRLRLEIEAGLTAGEADGYATGE</sequence>
<organism evidence="3 4">
    <name type="scientific">Paenibacillus oceani</name>
    <dbReference type="NCBI Taxonomy" id="2772510"/>
    <lineage>
        <taxon>Bacteria</taxon>
        <taxon>Bacillati</taxon>
        <taxon>Bacillota</taxon>
        <taxon>Bacilli</taxon>
        <taxon>Bacillales</taxon>
        <taxon>Paenibacillaceae</taxon>
        <taxon>Paenibacillus</taxon>
    </lineage>
</organism>
<dbReference type="AlphaFoldDB" id="A0A927CBN6"/>
<dbReference type="Pfam" id="PF13559">
    <property type="entry name" value="DUF4129"/>
    <property type="match status" value="1"/>
</dbReference>
<dbReference type="RefSeq" id="WP_190928472.1">
    <property type="nucleotide sequence ID" value="NZ_JACXJA010000016.1"/>
</dbReference>
<dbReference type="InterPro" id="IPR025403">
    <property type="entry name" value="TgpA-like_C"/>
</dbReference>
<dbReference type="Proteomes" id="UP000639396">
    <property type="component" value="Unassembled WGS sequence"/>
</dbReference>
<reference evidence="3" key="1">
    <citation type="submission" date="2020-09" db="EMBL/GenBank/DDBJ databases">
        <title>A novel bacterium of genus Paenibacillus, isolated from South China Sea.</title>
        <authorList>
            <person name="Huang H."/>
            <person name="Mo K."/>
            <person name="Hu Y."/>
        </authorList>
    </citation>
    <scope>NUCLEOTIDE SEQUENCE</scope>
    <source>
        <strain evidence="3">IB182363</strain>
    </source>
</reference>
<feature type="domain" description="Protein-glutamine gamma-glutamyltransferase-like C-terminal" evidence="2">
    <location>
        <begin position="144"/>
        <end position="209"/>
    </location>
</feature>
<accession>A0A927CBN6</accession>
<evidence type="ECO:0000313" key="3">
    <source>
        <dbReference type="EMBL" id="MBD2863036.1"/>
    </source>
</evidence>
<protein>
    <submittedName>
        <fullName evidence="3">DUF4129 domain-containing protein</fullName>
    </submittedName>
</protein>
<name>A0A927CBN6_9BACL</name>
<evidence type="ECO:0000256" key="1">
    <source>
        <dbReference type="SAM" id="Phobius"/>
    </source>
</evidence>
<proteinExistence type="predicted"/>
<keyword evidence="1" id="KW-0812">Transmembrane</keyword>